<dbReference type="InterPro" id="IPR002560">
    <property type="entry name" value="Transposase_DDE"/>
</dbReference>
<dbReference type="Proteomes" id="UP000247922">
    <property type="component" value="Unassembled WGS sequence"/>
</dbReference>
<proteinExistence type="predicted"/>
<dbReference type="AlphaFoldDB" id="A0A2V3W0I1"/>
<protein>
    <submittedName>
        <fullName evidence="3">Transposase IS204/IS1001/IS1096/IS1165 family protein</fullName>
    </submittedName>
</protein>
<name>A0A2V3W0I1_9BACI</name>
<dbReference type="NCBIfam" id="NF033550">
    <property type="entry name" value="transpos_ISL3"/>
    <property type="match status" value="1"/>
</dbReference>
<evidence type="ECO:0000259" key="2">
    <source>
        <dbReference type="Pfam" id="PF14690"/>
    </source>
</evidence>
<gene>
    <name evidence="3" type="ORF">DES38_1281</name>
</gene>
<keyword evidence="4" id="KW-1185">Reference proteome</keyword>
<organism evidence="3 4">
    <name type="scientific">Streptohalobacillus salinus</name>
    <dbReference type="NCBI Taxonomy" id="621096"/>
    <lineage>
        <taxon>Bacteria</taxon>
        <taxon>Bacillati</taxon>
        <taxon>Bacillota</taxon>
        <taxon>Bacilli</taxon>
        <taxon>Bacillales</taxon>
        <taxon>Bacillaceae</taxon>
        <taxon>Streptohalobacillus</taxon>
    </lineage>
</organism>
<dbReference type="InterPro" id="IPR047951">
    <property type="entry name" value="Transpos_ISL3"/>
</dbReference>
<comment type="caution">
    <text evidence="3">The sequence shown here is derived from an EMBL/GenBank/DDBJ whole genome shotgun (WGS) entry which is preliminary data.</text>
</comment>
<dbReference type="PANTHER" id="PTHR33498:SF1">
    <property type="entry name" value="TRANSPOSASE FOR INSERTION SEQUENCE ELEMENT IS1557"/>
    <property type="match status" value="1"/>
</dbReference>
<dbReference type="PANTHER" id="PTHR33498">
    <property type="entry name" value="TRANSPOSASE FOR INSERTION SEQUENCE ELEMENT IS1557"/>
    <property type="match status" value="1"/>
</dbReference>
<reference evidence="3 4" key="1">
    <citation type="submission" date="2018-05" db="EMBL/GenBank/DDBJ databases">
        <title>Genomic Encyclopedia of Type Strains, Phase IV (KMG-IV): sequencing the most valuable type-strain genomes for metagenomic binning, comparative biology and taxonomic classification.</title>
        <authorList>
            <person name="Goeker M."/>
        </authorList>
    </citation>
    <scope>NUCLEOTIDE SEQUENCE [LARGE SCALE GENOMIC DNA]</scope>
    <source>
        <strain evidence="3 4">DSM 22440</strain>
    </source>
</reference>
<evidence type="ECO:0000259" key="1">
    <source>
        <dbReference type="Pfam" id="PF01610"/>
    </source>
</evidence>
<feature type="domain" description="Transposase IS204/IS1001/IS1096/IS1165 DDE" evidence="1">
    <location>
        <begin position="164"/>
        <end position="280"/>
    </location>
</feature>
<feature type="domain" description="Transposase IS204/IS1001/IS1096/IS1165 zinc-finger" evidence="2">
    <location>
        <begin position="44"/>
        <end position="93"/>
    </location>
</feature>
<dbReference type="Pfam" id="PF01610">
    <property type="entry name" value="DDE_Tnp_ISL3"/>
    <property type="match status" value="1"/>
</dbReference>
<dbReference type="EMBL" id="QJJR01000028">
    <property type="protein sequence ID" value="PXW85765.1"/>
    <property type="molecule type" value="Genomic_DNA"/>
</dbReference>
<evidence type="ECO:0000313" key="4">
    <source>
        <dbReference type="Proteomes" id="UP000247922"/>
    </source>
</evidence>
<accession>A0A2V3W0I1</accession>
<evidence type="ECO:0000313" key="3">
    <source>
        <dbReference type="EMBL" id="PXW85765.1"/>
    </source>
</evidence>
<dbReference type="Pfam" id="PF14690">
    <property type="entry name" value="Zn_ribbon_ISL3"/>
    <property type="match status" value="1"/>
</dbReference>
<dbReference type="InterPro" id="IPR029261">
    <property type="entry name" value="Transposase_Znf"/>
</dbReference>
<sequence length="283" mass="32809">MSHDIRKLLDIQDKNIIFEENCVHFEKHKGQTCKFVQADLTYDPSHCPKCGKKKEDVFIYKNGKQTSRITIPMIGTHPTYLRLKKQRFMCKGCGSSFTAKAPMVKAHCFIAYTSKAQVLIKAAEAQSITNISKDCRVSHATVQRVINEEAKRYKTYFQSLPKHLSFDEFKYVKGKMAFEYINAETGAILDILEGRDRRTITNHFITHYSLAARKRVETITIDMNAGYVSLIKELFPKAKIIIDRFHLVQLINRSMNKARVKIMNQFHTSNGEDLKKYRRLKAY</sequence>